<name>D6TZB9_KTERA</name>
<keyword evidence="1" id="KW-0812">Transmembrane</keyword>
<evidence type="ECO:0000313" key="3">
    <source>
        <dbReference type="Proteomes" id="UP000004508"/>
    </source>
</evidence>
<dbReference type="STRING" id="485913.Krac_2668"/>
<dbReference type="InParanoid" id="D6TZB9"/>
<comment type="caution">
    <text evidence="2">The sequence shown here is derived from an EMBL/GenBank/DDBJ whole genome shotgun (WGS) entry which is preliminary data.</text>
</comment>
<evidence type="ECO:0000313" key="2">
    <source>
        <dbReference type="EMBL" id="EFH81909.1"/>
    </source>
</evidence>
<dbReference type="Proteomes" id="UP000004508">
    <property type="component" value="Unassembled WGS sequence"/>
</dbReference>
<protein>
    <submittedName>
        <fullName evidence="2">Uncharacterized protein</fullName>
    </submittedName>
</protein>
<feature type="transmembrane region" description="Helical" evidence="1">
    <location>
        <begin position="6"/>
        <end position="34"/>
    </location>
</feature>
<sequence length="46" mass="5369">MFKALLFTILCLVYIYTHLNTNILTIGYVVSYLLRSKRLNCPMGQE</sequence>
<proteinExistence type="predicted"/>
<keyword evidence="1" id="KW-1133">Transmembrane helix</keyword>
<keyword evidence="3" id="KW-1185">Reference proteome</keyword>
<dbReference type="AlphaFoldDB" id="D6TZB9"/>
<gene>
    <name evidence="2" type="ORF">Krac_2668</name>
</gene>
<reference evidence="2 3" key="1">
    <citation type="journal article" date="2011" name="Stand. Genomic Sci.">
        <title>Non-contiguous finished genome sequence and contextual data of the filamentous soil bacterium Ktedonobacter racemifer type strain (SOSP1-21).</title>
        <authorList>
            <person name="Chang Y.J."/>
            <person name="Land M."/>
            <person name="Hauser L."/>
            <person name="Chertkov O."/>
            <person name="Del Rio T.G."/>
            <person name="Nolan M."/>
            <person name="Copeland A."/>
            <person name="Tice H."/>
            <person name="Cheng J.F."/>
            <person name="Lucas S."/>
            <person name="Han C."/>
            <person name="Goodwin L."/>
            <person name="Pitluck S."/>
            <person name="Ivanova N."/>
            <person name="Ovchinikova G."/>
            <person name="Pati A."/>
            <person name="Chen A."/>
            <person name="Palaniappan K."/>
            <person name="Mavromatis K."/>
            <person name="Liolios K."/>
            <person name="Brettin T."/>
            <person name="Fiebig A."/>
            <person name="Rohde M."/>
            <person name="Abt B."/>
            <person name="Goker M."/>
            <person name="Detter J.C."/>
            <person name="Woyke T."/>
            <person name="Bristow J."/>
            <person name="Eisen J.A."/>
            <person name="Markowitz V."/>
            <person name="Hugenholtz P."/>
            <person name="Kyrpides N.C."/>
            <person name="Klenk H.P."/>
            <person name="Lapidus A."/>
        </authorList>
    </citation>
    <scope>NUCLEOTIDE SEQUENCE [LARGE SCALE GENOMIC DNA]</scope>
    <source>
        <strain evidence="3">DSM 44963</strain>
    </source>
</reference>
<keyword evidence="1" id="KW-0472">Membrane</keyword>
<accession>D6TZB9</accession>
<dbReference type="EMBL" id="ADVG01000004">
    <property type="protein sequence ID" value="EFH81909.1"/>
    <property type="molecule type" value="Genomic_DNA"/>
</dbReference>
<organism evidence="2 3">
    <name type="scientific">Ktedonobacter racemifer DSM 44963</name>
    <dbReference type="NCBI Taxonomy" id="485913"/>
    <lineage>
        <taxon>Bacteria</taxon>
        <taxon>Bacillati</taxon>
        <taxon>Chloroflexota</taxon>
        <taxon>Ktedonobacteria</taxon>
        <taxon>Ktedonobacterales</taxon>
        <taxon>Ktedonobacteraceae</taxon>
        <taxon>Ktedonobacter</taxon>
    </lineage>
</organism>
<evidence type="ECO:0000256" key="1">
    <source>
        <dbReference type="SAM" id="Phobius"/>
    </source>
</evidence>